<evidence type="ECO:0000256" key="2">
    <source>
        <dbReference type="ARBA" id="ARBA00023002"/>
    </source>
</evidence>
<dbReference type="SMART" id="SM00829">
    <property type="entry name" value="PKS_ER"/>
    <property type="match status" value="1"/>
</dbReference>
<evidence type="ECO:0000313" key="7">
    <source>
        <dbReference type="Proteomes" id="UP000011761"/>
    </source>
</evidence>
<dbReference type="KEGG" id="bcom:BAUCODRAFT_152299"/>
<dbReference type="InterPro" id="IPR013154">
    <property type="entry name" value="ADH-like_N"/>
</dbReference>
<dbReference type="GO" id="GO:0008270">
    <property type="term" value="F:zinc ion binding"/>
    <property type="evidence" value="ECO:0007669"/>
    <property type="project" value="InterPro"/>
</dbReference>
<dbReference type="GeneID" id="19109212"/>
<sequence>MASLPKTMKGVVIEKTGGPDVLQYKTDLPLPNPSSGQILVKNDYIGINFIDTYFRTGLYPPPQYPYMLGRESEGTVVATGEGEMYGLKEGDKVVMLSESTYAEYTAAHAAKAVKVPKDMDPKIGAGALLQGLTALTMIRESYHVNKGDWVLVHAAAGGTGLWLCQLLKAVGANIIGTASTDDKVERAKKAGATHMVNYSHEDVKQKVMELTNNAGCIAVFDGVGKSTFDLSLDCLARKGTLVSFGNASGAVPPVTISRLTPKCAKLLRPALFGYIVTREEFEGYVNELFDFILKEKMDTAIHEVYPLSEVARAHGDLEGRKTSGKLLLDPSK</sequence>
<dbReference type="GO" id="GO:0035925">
    <property type="term" value="F:mRNA 3'-UTR AU-rich region binding"/>
    <property type="evidence" value="ECO:0007669"/>
    <property type="project" value="TreeGrafter"/>
</dbReference>
<keyword evidence="7" id="KW-1185">Reference proteome</keyword>
<keyword evidence="1" id="KW-0521">NADP</keyword>
<feature type="domain" description="Enoyl reductase (ER)" evidence="5">
    <location>
        <begin position="17"/>
        <end position="328"/>
    </location>
</feature>
<dbReference type="SUPFAM" id="SSF51735">
    <property type="entry name" value="NAD(P)-binding Rossmann-fold domains"/>
    <property type="match status" value="1"/>
</dbReference>
<dbReference type="OrthoDB" id="48317at2759"/>
<dbReference type="PANTHER" id="PTHR48106">
    <property type="entry name" value="QUINONE OXIDOREDUCTASE PIG3-RELATED"/>
    <property type="match status" value="1"/>
</dbReference>
<dbReference type="STRING" id="717646.M2M5N7"/>
<dbReference type="GO" id="GO:0005829">
    <property type="term" value="C:cytosol"/>
    <property type="evidence" value="ECO:0007669"/>
    <property type="project" value="TreeGrafter"/>
</dbReference>
<dbReference type="RefSeq" id="XP_007681297.1">
    <property type="nucleotide sequence ID" value="XM_007683107.1"/>
</dbReference>
<name>M2M5N7_BAUPA</name>
<accession>M2M5N7</accession>
<protein>
    <recommendedName>
        <fullName evidence="4">Probable quinone oxidoreductase</fullName>
    </recommendedName>
    <alternativeName>
        <fullName evidence="3">NADPH:quinone reductase</fullName>
    </alternativeName>
</protein>
<dbReference type="PANTHER" id="PTHR48106:SF13">
    <property type="entry name" value="QUINONE OXIDOREDUCTASE-RELATED"/>
    <property type="match status" value="1"/>
</dbReference>
<dbReference type="PROSITE" id="PS01162">
    <property type="entry name" value="QOR_ZETA_CRYSTAL"/>
    <property type="match status" value="1"/>
</dbReference>
<dbReference type="eggNOG" id="KOG1197">
    <property type="taxonomic scope" value="Eukaryota"/>
</dbReference>
<evidence type="ECO:0000259" key="5">
    <source>
        <dbReference type="SMART" id="SM00829"/>
    </source>
</evidence>
<dbReference type="AlphaFoldDB" id="M2M5N7"/>
<dbReference type="Proteomes" id="UP000011761">
    <property type="component" value="Unassembled WGS sequence"/>
</dbReference>
<evidence type="ECO:0000313" key="6">
    <source>
        <dbReference type="EMBL" id="EMC91946.1"/>
    </source>
</evidence>
<dbReference type="Pfam" id="PF00107">
    <property type="entry name" value="ADH_zinc_N"/>
    <property type="match status" value="1"/>
</dbReference>
<dbReference type="OMA" id="KGMTAHY"/>
<evidence type="ECO:0000256" key="1">
    <source>
        <dbReference type="ARBA" id="ARBA00022857"/>
    </source>
</evidence>
<dbReference type="InterPro" id="IPR002364">
    <property type="entry name" value="Quin_OxRdtase/zeta-crystal_CS"/>
</dbReference>
<evidence type="ECO:0000256" key="3">
    <source>
        <dbReference type="ARBA" id="ARBA00043088"/>
    </source>
</evidence>
<dbReference type="GO" id="GO:0070402">
    <property type="term" value="F:NADPH binding"/>
    <property type="evidence" value="ECO:0007669"/>
    <property type="project" value="TreeGrafter"/>
</dbReference>
<reference evidence="6 7" key="1">
    <citation type="journal article" date="2012" name="PLoS Pathog.">
        <title>Diverse lifestyles and strategies of plant pathogenesis encoded in the genomes of eighteen Dothideomycetes fungi.</title>
        <authorList>
            <person name="Ohm R.A."/>
            <person name="Feau N."/>
            <person name="Henrissat B."/>
            <person name="Schoch C.L."/>
            <person name="Horwitz B.A."/>
            <person name="Barry K.W."/>
            <person name="Condon B.J."/>
            <person name="Copeland A.C."/>
            <person name="Dhillon B."/>
            <person name="Glaser F."/>
            <person name="Hesse C.N."/>
            <person name="Kosti I."/>
            <person name="LaButti K."/>
            <person name="Lindquist E.A."/>
            <person name="Lucas S."/>
            <person name="Salamov A.A."/>
            <person name="Bradshaw R.E."/>
            <person name="Ciuffetti L."/>
            <person name="Hamelin R.C."/>
            <person name="Kema G.H.J."/>
            <person name="Lawrence C."/>
            <person name="Scott J.A."/>
            <person name="Spatafora J.W."/>
            <person name="Turgeon B.G."/>
            <person name="de Wit P.J.G.M."/>
            <person name="Zhong S."/>
            <person name="Goodwin S.B."/>
            <person name="Grigoriev I.V."/>
        </authorList>
    </citation>
    <scope>NUCLEOTIDE SEQUENCE [LARGE SCALE GENOMIC DNA]</scope>
    <source>
        <strain evidence="6 7">UAMH 10762</strain>
    </source>
</reference>
<dbReference type="InterPro" id="IPR020843">
    <property type="entry name" value="ER"/>
</dbReference>
<dbReference type="InterPro" id="IPR013149">
    <property type="entry name" value="ADH-like_C"/>
</dbReference>
<organism evidence="6 7">
    <name type="scientific">Baudoinia panamericana (strain UAMH 10762)</name>
    <name type="common">Angels' share fungus</name>
    <name type="synonym">Baudoinia compniacensis (strain UAMH 10762)</name>
    <dbReference type="NCBI Taxonomy" id="717646"/>
    <lineage>
        <taxon>Eukaryota</taxon>
        <taxon>Fungi</taxon>
        <taxon>Dikarya</taxon>
        <taxon>Ascomycota</taxon>
        <taxon>Pezizomycotina</taxon>
        <taxon>Dothideomycetes</taxon>
        <taxon>Dothideomycetidae</taxon>
        <taxon>Mycosphaerellales</taxon>
        <taxon>Teratosphaeriaceae</taxon>
        <taxon>Baudoinia</taxon>
    </lineage>
</organism>
<proteinExistence type="predicted"/>
<dbReference type="EMBL" id="KB445563">
    <property type="protein sequence ID" value="EMC91946.1"/>
    <property type="molecule type" value="Genomic_DNA"/>
</dbReference>
<dbReference type="FunFam" id="3.40.50.720:FF:000053">
    <property type="entry name" value="Quinone oxidoreductase 1"/>
    <property type="match status" value="1"/>
</dbReference>
<dbReference type="CDD" id="cd05286">
    <property type="entry name" value="QOR2"/>
    <property type="match status" value="1"/>
</dbReference>
<dbReference type="Gene3D" id="3.90.180.10">
    <property type="entry name" value="Medium-chain alcohol dehydrogenases, catalytic domain"/>
    <property type="match status" value="1"/>
</dbReference>
<dbReference type="InterPro" id="IPR047618">
    <property type="entry name" value="QOR-like"/>
</dbReference>
<dbReference type="Pfam" id="PF08240">
    <property type="entry name" value="ADH_N"/>
    <property type="match status" value="1"/>
</dbReference>
<keyword evidence="2" id="KW-0560">Oxidoreductase</keyword>
<dbReference type="SUPFAM" id="SSF50129">
    <property type="entry name" value="GroES-like"/>
    <property type="match status" value="1"/>
</dbReference>
<dbReference type="InterPro" id="IPR036291">
    <property type="entry name" value="NAD(P)-bd_dom_sf"/>
</dbReference>
<dbReference type="GO" id="GO:0003960">
    <property type="term" value="F:quinone reductase (NADPH) activity"/>
    <property type="evidence" value="ECO:0007669"/>
    <property type="project" value="InterPro"/>
</dbReference>
<dbReference type="InterPro" id="IPR011032">
    <property type="entry name" value="GroES-like_sf"/>
</dbReference>
<dbReference type="Gene3D" id="3.40.50.720">
    <property type="entry name" value="NAD(P)-binding Rossmann-like Domain"/>
    <property type="match status" value="1"/>
</dbReference>
<gene>
    <name evidence="6" type="ORF">BAUCODRAFT_152299</name>
</gene>
<dbReference type="HOGENOM" id="CLU_026673_3_1_1"/>
<evidence type="ECO:0000256" key="4">
    <source>
        <dbReference type="ARBA" id="ARBA00070796"/>
    </source>
</evidence>